<proteinExistence type="predicted"/>
<dbReference type="Pfam" id="PF07228">
    <property type="entry name" value="SpoIIE"/>
    <property type="match status" value="1"/>
</dbReference>
<dbReference type="Proteomes" id="UP000309215">
    <property type="component" value="Unassembled WGS sequence"/>
</dbReference>
<evidence type="ECO:0000313" key="3">
    <source>
        <dbReference type="EMBL" id="TKD10226.1"/>
    </source>
</evidence>
<dbReference type="InterPro" id="IPR036457">
    <property type="entry name" value="PPM-type-like_dom_sf"/>
</dbReference>
<dbReference type="InterPro" id="IPR052016">
    <property type="entry name" value="Bact_Sigma-Reg"/>
</dbReference>
<evidence type="ECO:0000313" key="4">
    <source>
        <dbReference type="Proteomes" id="UP000309215"/>
    </source>
</evidence>
<dbReference type="SUPFAM" id="SSF81606">
    <property type="entry name" value="PP2C-like"/>
    <property type="match status" value="1"/>
</dbReference>
<comment type="caution">
    <text evidence="3">The sequence shown here is derived from an EMBL/GenBank/DDBJ whole genome shotgun (WGS) entry which is preliminary data.</text>
</comment>
<name>A0A4U1JGK8_9BACT</name>
<evidence type="ECO:0000256" key="1">
    <source>
        <dbReference type="ARBA" id="ARBA00022801"/>
    </source>
</evidence>
<dbReference type="OrthoDB" id="343514at2"/>
<keyword evidence="1" id="KW-0378">Hydrolase</keyword>
<dbReference type="GO" id="GO:0016791">
    <property type="term" value="F:phosphatase activity"/>
    <property type="evidence" value="ECO:0007669"/>
    <property type="project" value="TreeGrafter"/>
</dbReference>
<gene>
    <name evidence="3" type="ORF">E8A74_09435</name>
</gene>
<dbReference type="PANTHER" id="PTHR43156:SF2">
    <property type="entry name" value="STAGE II SPORULATION PROTEIN E"/>
    <property type="match status" value="1"/>
</dbReference>
<sequence length="329" mass="36763">MTASKDSSSDPVAEARSEQTDLEAVKALLSDDAACKALLAREGGALELLARCRGLVEQCERLRADIDEMSVVHELTLEHATRIENELELQHRTLSEDLEVARGIQQALLPDASALSAELEIAIYHKQLAEVGGDYYDFSQLPGERFAVSVFDISGHGVSSALIMSFLKAQIENATRRSDSPSAIVDWVNRASYAFLRGVRRYATVNFVVFSDRFIRYVSGGGYGLLVRHGMQRTFNRVGNYIGLRTKPFREFELPFEQGDVLALYTDGMVEALDAEGKGYTVQRLNDIIARHSEEPVQDILKRCVDDYTSFRAEDIDDITLLIMRRCAK</sequence>
<feature type="domain" description="PPM-type phosphatase" evidence="2">
    <location>
        <begin position="116"/>
        <end position="326"/>
    </location>
</feature>
<dbReference type="EMBL" id="SSMQ01000007">
    <property type="protein sequence ID" value="TKD10226.1"/>
    <property type="molecule type" value="Genomic_DNA"/>
</dbReference>
<accession>A0A4U1JGK8</accession>
<keyword evidence="4" id="KW-1185">Reference proteome</keyword>
<organism evidence="3 4">
    <name type="scientific">Polyangium fumosum</name>
    <dbReference type="NCBI Taxonomy" id="889272"/>
    <lineage>
        <taxon>Bacteria</taxon>
        <taxon>Pseudomonadati</taxon>
        <taxon>Myxococcota</taxon>
        <taxon>Polyangia</taxon>
        <taxon>Polyangiales</taxon>
        <taxon>Polyangiaceae</taxon>
        <taxon>Polyangium</taxon>
    </lineage>
</organism>
<evidence type="ECO:0000259" key="2">
    <source>
        <dbReference type="SMART" id="SM00331"/>
    </source>
</evidence>
<dbReference type="SMART" id="SM00331">
    <property type="entry name" value="PP2C_SIG"/>
    <property type="match status" value="1"/>
</dbReference>
<dbReference type="PANTHER" id="PTHR43156">
    <property type="entry name" value="STAGE II SPORULATION PROTEIN E-RELATED"/>
    <property type="match status" value="1"/>
</dbReference>
<dbReference type="InterPro" id="IPR001932">
    <property type="entry name" value="PPM-type_phosphatase-like_dom"/>
</dbReference>
<dbReference type="Gene3D" id="3.60.40.10">
    <property type="entry name" value="PPM-type phosphatase domain"/>
    <property type="match status" value="1"/>
</dbReference>
<dbReference type="AlphaFoldDB" id="A0A4U1JGK8"/>
<protein>
    <submittedName>
        <fullName evidence="3">Phosphoserine phosphatase</fullName>
    </submittedName>
</protein>
<reference evidence="3 4" key="1">
    <citation type="submission" date="2019-04" db="EMBL/GenBank/DDBJ databases">
        <authorList>
            <person name="Li Y."/>
            <person name="Wang J."/>
        </authorList>
    </citation>
    <scope>NUCLEOTIDE SEQUENCE [LARGE SCALE GENOMIC DNA]</scope>
    <source>
        <strain evidence="3 4">DSM 14668</strain>
    </source>
</reference>